<evidence type="ECO:0000256" key="2">
    <source>
        <dbReference type="ARBA" id="ARBA00022448"/>
    </source>
</evidence>
<dbReference type="GO" id="GO:0030288">
    <property type="term" value="C:outer membrane-bounded periplasmic space"/>
    <property type="evidence" value="ECO:0007669"/>
    <property type="project" value="UniProtKB-ARBA"/>
</dbReference>
<comment type="similarity">
    <text evidence="1">Belongs to the bacterial solute-binding protein 5 family.</text>
</comment>
<protein>
    <submittedName>
        <fullName evidence="5">ABC transporter substrate-binding protein</fullName>
    </submittedName>
</protein>
<dbReference type="PIRSF" id="PIRSF002741">
    <property type="entry name" value="MppA"/>
    <property type="match status" value="1"/>
</dbReference>
<dbReference type="AlphaFoldDB" id="A0A5N1IHA4"/>
<dbReference type="Gene3D" id="3.10.105.10">
    <property type="entry name" value="Dipeptide-binding Protein, Domain 3"/>
    <property type="match status" value="1"/>
</dbReference>
<feature type="domain" description="Solute-binding protein family 5" evidence="4">
    <location>
        <begin position="69"/>
        <end position="475"/>
    </location>
</feature>
<evidence type="ECO:0000259" key="4">
    <source>
        <dbReference type="Pfam" id="PF00496"/>
    </source>
</evidence>
<dbReference type="Proteomes" id="UP000326570">
    <property type="component" value="Unassembled WGS sequence"/>
</dbReference>
<dbReference type="Gene3D" id="3.40.190.10">
    <property type="entry name" value="Periplasmic binding protein-like II"/>
    <property type="match status" value="1"/>
</dbReference>
<dbReference type="GO" id="GO:1904680">
    <property type="term" value="F:peptide transmembrane transporter activity"/>
    <property type="evidence" value="ECO:0007669"/>
    <property type="project" value="TreeGrafter"/>
</dbReference>
<reference evidence="5 6" key="1">
    <citation type="submission" date="2019-09" db="EMBL/GenBank/DDBJ databases">
        <title>Genome sequence of Adhaeribacter sp. M2.</title>
        <authorList>
            <person name="Srinivasan S."/>
        </authorList>
    </citation>
    <scope>NUCLEOTIDE SEQUENCE [LARGE SCALE GENOMIC DNA]</scope>
    <source>
        <strain evidence="5 6">M2</strain>
    </source>
</reference>
<gene>
    <name evidence="5" type="ORF">F0P94_19195</name>
</gene>
<evidence type="ECO:0000313" key="6">
    <source>
        <dbReference type="Proteomes" id="UP000326570"/>
    </source>
</evidence>
<keyword evidence="3" id="KW-0732">Signal</keyword>
<dbReference type="GO" id="GO:0015833">
    <property type="term" value="P:peptide transport"/>
    <property type="evidence" value="ECO:0007669"/>
    <property type="project" value="TreeGrafter"/>
</dbReference>
<sequence>MKKVVFYLVFFIFCITGCRRPQPTGKEVRVRLMQDPESLNPVSYTSKDAAQLINLLFQSLLTVDLADGKLKPLLAEEMPLIERKDTLTLITYTIRPEAAWTNGSPVTATDVAFSLKVRKCPLVNNEKVRPDYEFILDLIPDKSNPKKFTLVCGQYSPEHLLLSGDFFVMPAYLFDPQNQLGSFTLPQFANNFDALAAESAIQQFADRFNSADFTRNPKYLQGSAGYVLEKWTTGQRLTFKRKEDWWGTNLKAPETGYITARPDQIAFRIIPDNAAALVSLKNKQLDVWQNIPASVFTQIQKDKEISEAYNFSSPQTYTFVYLGLNGRSDKLADKVTRQALAQLVNTDELINVVQHKLAVKTVGPVSPLQKEYYNGGITPYSYNPAEAEKLLRAAGWQKNGTGWAKKVRNEMVPLTLSISYNASNSEFANMALLFQQAAAKAGIPVTLQPQESGLFTQNLKGGNFEVFIRSLTGNPFVYNFKPILHTESIGPDGLNYTGFGTPESDRLIEALYNPDSEKEKNENLKRLQAILHEESNLVFLFFLRDRIAVNKQFSDTKISGIKPGYDVSAFKSAEAD</sequence>
<dbReference type="SUPFAM" id="SSF53850">
    <property type="entry name" value="Periplasmic binding protein-like II"/>
    <property type="match status" value="1"/>
</dbReference>
<keyword evidence="6" id="KW-1185">Reference proteome</keyword>
<evidence type="ECO:0000256" key="3">
    <source>
        <dbReference type="ARBA" id="ARBA00022729"/>
    </source>
</evidence>
<dbReference type="InterPro" id="IPR039424">
    <property type="entry name" value="SBP_5"/>
</dbReference>
<dbReference type="InterPro" id="IPR030678">
    <property type="entry name" value="Peptide/Ni-bd"/>
</dbReference>
<dbReference type="GO" id="GO:0043190">
    <property type="term" value="C:ATP-binding cassette (ABC) transporter complex"/>
    <property type="evidence" value="ECO:0007669"/>
    <property type="project" value="InterPro"/>
</dbReference>
<dbReference type="PANTHER" id="PTHR30290">
    <property type="entry name" value="PERIPLASMIC BINDING COMPONENT OF ABC TRANSPORTER"/>
    <property type="match status" value="1"/>
</dbReference>
<keyword evidence="2" id="KW-0813">Transport</keyword>
<comment type="caution">
    <text evidence="5">The sequence shown here is derived from an EMBL/GenBank/DDBJ whole genome shotgun (WGS) entry which is preliminary data.</text>
</comment>
<accession>A0A5N1IHA4</accession>
<name>A0A5N1IHA4_9BACT</name>
<dbReference type="RefSeq" id="WP_150906124.1">
    <property type="nucleotide sequence ID" value="NZ_VTWT01000014.1"/>
</dbReference>
<evidence type="ECO:0000256" key="1">
    <source>
        <dbReference type="ARBA" id="ARBA00005695"/>
    </source>
</evidence>
<organism evidence="5 6">
    <name type="scientific">Adhaeribacter soli</name>
    <dbReference type="NCBI Taxonomy" id="2607655"/>
    <lineage>
        <taxon>Bacteria</taxon>
        <taxon>Pseudomonadati</taxon>
        <taxon>Bacteroidota</taxon>
        <taxon>Cytophagia</taxon>
        <taxon>Cytophagales</taxon>
        <taxon>Hymenobacteraceae</taxon>
        <taxon>Adhaeribacter</taxon>
    </lineage>
</organism>
<proteinExistence type="inferred from homology"/>
<dbReference type="PANTHER" id="PTHR30290:SF9">
    <property type="entry name" value="OLIGOPEPTIDE-BINDING PROTEIN APPA"/>
    <property type="match status" value="1"/>
</dbReference>
<dbReference type="InterPro" id="IPR000914">
    <property type="entry name" value="SBP_5_dom"/>
</dbReference>
<dbReference type="Pfam" id="PF00496">
    <property type="entry name" value="SBP_bac_5"/>
    <property type="match status" value="1"/>
</dbReference>
<evidence type="ECO:0000313" key="5">
    <source>
        <dbReference type="EMBL" id="KAA9325035.1"/>
    </source>
</evidence>
<dbReference type="EMBL" id="VTWT01000014">
    <property type="protein sequence ID" value="KAA9325035.1"/>
    <property type="molecule type" value="Genomic_DNA"/>
</dbReference>